<sequence>MDLKGKSLCYQRKSLTTKPLNNVVSDRKFLIDFIITTYLGPDVKSDNPKCSSLQRLITGLPPYNLHDLGSSYVSISLLEKLYYYLLKNAIPELRLDINMFHMYLKGKLVLPNNEFSEGSQQFTSIFPLNLHKQIWYPDSFRIVKGVVLIDDPSVSLCVKEEDLNRFRSLTGVDSLKLDLSECLRVRIQPRFSKESSDSDYVNKLGKESDSDYVNKLSKESDGDCVNKLSKESDSDRVNKLSKESDGDCVNKLSKESDGDCVNNLLESSPKEGCQSGKFRQERKRKYVDEDTTSMPEFPHTANGDPSLDKMWKSDGPSLMPLLSIPDIDDCVQSYSVVLTGTANRGLLGPSVGVVDIGISEVAYLFRVLVPGVKREHNRFSCDIESDGKVEIRGLLSGGRTIARQSRLFQMKTHQLCSPGPFTISFSLPGPVDPRLFAPNFRSDGIFEGVVIKL</sequence>
<comment type="caution">
    <text evidence="1">The sequence shown here is derived from an EMBL/GenBank/DDBJ whole genome shotgun (WGS) entry which is preliminary data.</text>
</comment>
<dbReference type="AlphaFoldDB" id="A0A396JD15"/>
<reference evidence="1" key="1">
    <citation type="journal article" date="2018" name="Nat. Plants">
        <title>Whole-genome landscape of Medicago truncatula symbiotic genes.</title>
        <authorList>
            <person name="Pecrix Y."/>
            <person name="Gamas P."/>
            <person name="Carrere S."/>
        </authorList>
    </citation>
    <scope>NUCLEOTIDE SEQUENCE</scope>
    <source>
        <tissue evidence="1">Leaves</tissue>
    </source>
</reference>
<dbReference type="InterPro" id="IPR039321">
    <property type="entry name" value="IDM2/3-like"/>
</dbReference>
<evidence type="ECO:0008006" key="2">
    <source>
        <dbReference type="Google" id="ProtNLM"/>
    </source>
</evidence>
<gene>
    <name evidence="1" type="ORF">MtrunA17_Chr2g0318481</name>
</gene>
<dbReference type="CDD" id="cd06464">
    <property type="entry name" value="ACD_sHsps-like"/>
    <property type="match status" value="1"/>
</dbReference>
<dbReference type="Gramene" id="rna11361">
    <property type="protein sequence ID" value="RHN75192.1"/>
    <property type="gene ID" value="gene11361"/>
</dbReference>
<dbReference type="Proteomes" id="UP000265566">
    <property type="component" value="Chromosome 2"/>
</dbReference>
<dbReference type="PANTHER" id="PTHR34661">
    <property type="entry name" value="INCREASED DNA METHYLATION 3"/>
    <property type="match status" value="1"/>
</dbReference>
<accession>A0A396JD15</accession>
<proteinExistence type="predicted"/>
<dbReference type="EMBL" id="PSQE01000002">
    <property type="protein sequence ID" value="RHN75192.1"/>
    <property type="molecule type" value="Genomic_DNA"/>
</dbReference>
<dbReference type="OrthoDB" id="1211981at2759"/>
<dbReference type="FunFam" id="2.60.40.790:FF:000049">
    <property type="entry name" value="Increased DNA methylation 3"/>
    <property type="match status" value="1"/>
</dbReference>
<name>A0A396JD15_MEDTR</name>
<organism evidence="1">
    <name type="scientific">Medicago truncatula</name>
    <name type="common">Barrel medic</name>
    <name type="synonym">Medicago tribuloides</name>
    <dbReference type="NCBI Taxonomy" id="3880"/>
    <lineage>
        <taxon>Eukaryota</taxon>
        <taxon>Viridiplantae</taxon>
        <taxon>Streptophyta</taxon>
        <taxon>Embryophyta</taxon>
        <taxon>Tracheophyta</taxon>
        <taxon>Spermatophyta</taxon>
        <taxon>Magnoliopsida</taxon>
        <taxon>eudicotyledons</taxon>
        <taxon>Gunneridae</taxon>
        <taxon>Pentapetalae</taxon>
        <taxon>rosids</taxon>
        <taxon>fabids</taxon>
        <taxon>Fabales</taxon>
        <taxon>Fabaceae</taxon>
        <taxon>Papilionoideae</taxon>
        <taxon>50 kb inversion clade</taxon>
        <taxon>NPAAA clade</taxon>
        <taxon>Hologalegina</taxon>
        <taxon>IRL clade</taxon>
        <taxon>Trifolieae</taxon>
        <taxon>Medicago</taxon>
    </lineage>
</organism>
<protein>
    <recommendedName>
        <fullName evidence="2">Alpha-crystallin domain of heat shock protein</fullName>
    </recommendedName>
</protein>
<evidence type="ECO:0000313" key="1">
    <source>
        <dbReference type="EMBL" id="RHN75192.1"/>
    </source>
</evidence>
<dbReference type="PANTHER" id="PTHR34661:SF1">
    <property type="entry name" value="INCREASED DNA METHYLATION 3"/>
    <property type="match status" value="1"/>
</dbReference>